<proteinExistence type="predicted"/>
<evidence type="ECO:0000313" key="2">
    <source>
        <dbReference type="EMBL" id="JAT28598.1"/>
    </source>
</evidence>
<feature type="region of interest" description="Disordered" evidence="1">
    <location>
        <begin position="632"/>
        <end position="652"/>
    </location>
</feature>
<accession>A0A1B6LY12</accession>
<dbReference type="AlphaFoldDB" id="A0A1B6LY12"/>
<feature type="region of interest" description="Disordered" evidence="1">
    <location>
        <begin position="846"/>
        <end position="883"/>
    </location>
</feature>
<feature type="non-terminal residue" evidence="2">
    <location>
        <position position="883"/>
    </location>
</feature>
<feature type="region of interest" description="Disordered" evidence="1">
    <location>
        <begin position="371"/>
        <end position="399"/>
    </location>
</feature>
<feature type="compositionally biased region" description="Basic and acidic residues" evidence="1">
    <location>
        <begin position="500"/>
        <end position="514"/>
    </location>
</feature>
<evidence type="ECO:0000256" key="1">
    <source>
        <dbReference type="SAM" id="MobiDB-lite"/>
    </source>
</evidence>
<feature type="compositionally biased region" description="Polar residues" evidence="1">
    <location>
        <begin position="551"/>
        <end position="561"/>
    </location>
</feature>
<feature type="compositionally biased region" description="Basic and acidic residues" evidence="1">
    <location>
        <begin position="787"/>
        <end position="801"/>
    </location>
</feature>
<organism evidence="2">
    <name type="scientific">Graphocephala atropunctata</name>
    <dbReference type="NCBI Taxonomy" id="36148"/>
    <lineage>
        <taxon>Eukaryota</taxon>
        <taxon>Metazoa</taxon>
        <taxon>Ecdysozoa</taxon>
        <taxon>Arthropoda</taxon>
        <taxon>Hexapoda</taxon>
        <taxon>Insecta</taxon>
        <taxon>Pterygota</taxon>
        <taxon>Neoptera</taxon>
        <taxon>Paraneoptera</taxon>
        <taxon>Hemiptera</taxon>
        <taxon>Auchenorrhyncha</taxon>
        <taxon>Membracoidea</taxon>
        <taxon>Cicadellidae</taxon>
        <taxon>Cicadellinae</taxon>
        <taxon>Cicadellini</taxon>
        <taxon>Graphocephala</taxon>
    </lineage>
</organism>
<feature type="non-terminal residue" evidence="2">
    <location>
        <position position="1"/>
    </location>
</feature>
<dbReference type="EMBL" id="GEBQ01011379">
    <property type="protein sequence ID" value="JAT28598.1"/>
    <property type="molecule type" value="Transcribed_RNA"/>
</dbReference>
<feature type="region of interest" description="Disordered" evidence="1">
    <location>
        <begin position="763"/>
        <end position="807"/>
    </location>
</feature>
<protein>
    <submittedName>
        <fullName evidence="2">Uncharacterized protein</fullName>
    </submittedName>
</protein>
<feature type="compositionally biased region" description="Polar residues" evidence="1">
    <location>
        <begin position="578"/>
        <end position="587"/>
    </location>
</feature>
<sequence>EMILMKEDPSGRPVSVVLPLGNVEPGGLTAPRVELEGGVSEVEDMMTDDDDIQTHARDLCPTPEISDIEGEIIHTSEVMKVQKKKLKVLGDGLPEPLTDTEDLFLSVSGKRKRSKVKLKLGLESRPNYIQQDVTDTEEIVFSDADNPQHNILTIPHNENDPLTDVDDIDVSGEDEMAQDFQRSSAVTPDHFRELGDSYTTLKEGSGPFTEEARRHFLSLNRIPIINTISPSPDIQLTTNTDTEDMVTSADEDGFSRAETMTPYDAGLELEDHSSYVYMKHTRKFDLDAPEEAMHVKGATDIHEANTDVEDLGMSEDERPRPPEQLFVNDTADQVCVCLNSEIEDEESVCVCVSKEHGGLSLVWNSKNSTDTKQHRDWADKGKPDSTIELSKKGTSRDDMKKDIDIPLQDKVHFNINNQIPSQTTEVFTKDSAGNSKEKESKYQFTMSVPDKHTFAETLNSITTFLESEKNYNNQIIKIDPNTITAVADTEVSSSDETEESQSRSESDPKSDKSFMGKMSKKIFKVFKKDDKLKSEKKMGKKKKNKRERGSGDSSEAQNDENIGSVPDSKKLEKGVGNETLTIRTSNGAEYSSPKAKICVDYEQELSTALKEKDIGLIIPAIDKTFKLEEMQTPSDQIKDTANVPKETESKMISEQEIVCKTEDPPIPRKPNDHFDVKGHKTFIEITEIKTVSEVVQMLHDDKTVKKSELVETKAEDPVQSKYSKSSEEINILSQHKSINAIEHTTKEIELLQTLKVNVPEEISKETNNETDNESGNLVKAGAAPKALKSEESKVGREPTEKRKVKFSTAATDEIKRTTEDVKRKAVGVTFALDVALEDTKSTFVSSPKETNIAERENGADNNDEIPTLSGLKNHVIESTVGKT</sequence>
<gene>
    <name evidence="2" type="ORF">g.47715</name>
</gene>
<feature type="region of interest" description="Disordered" evidence="1">
    <location>
        <begin position="488"/>
        <end position="514"/>
    </location>
</feature>
<feature type="region of interest" description="Disordered" evidence="1">
    <location>
        <begin position="533"/>
        <end position="587"/>
    </location>
</feature>
<name>A0A1B6LY12_9HEMI</name>
<reference evidence="2" key="1">
    <citation type="submission" date="2015-11" db="EMBL/GenBank/DDBJ databases">
        <title>De novo transcriptome assembly of four potential Pierce s Disease insect vectors from Arizona vineyards.</title>
        <authorList>
            <person name="Tassone E.E."/>
        </authorList>
    </citation>
    <scope>NUCLEOTIDE SEQUENCE</scope>
</reference>